<comment type="similarity">
    <text evidence="1 4">Belongs to the DNA mismatch repair MutL/HexB family.</text>
</comment>
<dbReference type="CDD" id="cd16926">
    <property type="entry name" value="HATPase_MutL-MLH-PMS-like"/>
    <property type="match status" value="1"/>
</dbReference>
<comment type="caution">
    <text evidence="8">The sequence shown here is derived from an EMBL/GenBank/DDBJ whole genome shotgun (WGS) entry which is preliminary data.</text>
</comment>
<evidence type="ECO:0000256" key="5">
    <source>
        <dbReference type="SAM" id="MobiDB-lite"/>
    </source>
</evidence>
<evidence type="ECO:0000256" key="2">
    <source>
        <dbReference type="ARBA" id="ARBA00022763"/>
    </source>
</evidence>
<comment type="function">
    <text evidence="4">This protein is involved in the repair of mismatches in DNA. It is required for dam-dependent methyl-directed DNA mismatch repair. May act as a 'molecular matchmaker', a protein that promotes the formation of a stable complex between two or more DNA-binding proteins in an ATP-dependent manner without itself being part of a final effector complex.</text>
</comment>
<proteinExistence type="inferred from homology"/>
<dbReference type="InterPro" id="IPR037198">
    <property type="entry name" value="MutL_C_sf"/>
</dbReference>
<dbReference type="SMART" id="SM01340">
    <property type="entry name" value="DNA_mis_repair"/>
    <property type="match status" value="1"/>
</dbReference>
<dbReference type="Proteomes" id="UP000233425">
    <property type="component" value="Unassembled WGS sequence"/>
</dbReference>
<dbReference type="AlphaFoldDB" id="A0A2N0UJW7"/>
<dbReference type="NCBIfam" id="TIGR00585">
    <property type="entry name" value="mutl"/>
    <property type="match status" value="1"/>
</dbReference>
<dbReference type="GO" id="GO:0030983">
    <property type="term" value="F:mismatched DNA binding"/>
    <property type="evidence" value="ECO:0007669"/>
    <property type="project" value="InterPro"/>
</dbReference>
<gene>
    <name evidence="4 8" type="primary">mutL</name>
    <name evidence="8" type="ORF">RBATCC27255_01682</name>
</gene>
<protein>
    <recommendedName>
        <fullName evidence="4">DNA mismatch repair protein MutL</fullName>
    </recommendedName>
</protein>
<dbReference type="SUPFAM" id="SSF118116">
    <property type="entry name" value="DNA mismatch repair protein MutL"/>
    <property type="match status" value="1"/>
</dbReference>
<dbReference type="Gene3D" id="3.30.1370.100">
    <property type="entry name" value="MutL, C-terminal domain, regulatory subdomain"/>
    <property type="match status" value="1"/>
</dbReference>
<dbReference type="InterPro" id="IPR042121">
    <property type="entry name" value="MutL_C_regsub"/>
</dbReference>
<dbReference type="GO" id="GO:0032300">
    <property type="term" value="C:mismatch repair complex"/>
    <property type="evidence" value="ECO:0007669"/>
    <property type="project" value="InterPro"/>
</dbReference>
<evidence type="ECO:0000256" key="1">
    <source>
        <dbReference type="ARBA" id="ARBA00006082"/>
    </source>
</evidence>
<feature type="region of interest" description="Disordered" evidence="5">
    <location>
        <begin position="456"/>
        <end position="491"/>
    </location>
</feature>
<dbReference type="InterPro" id="IPR036890">
    <property type="entry name" value="HATPase_C_sf"/>
</dbReference>
<feature type="domain" description="DNA mismatch repair protein S5" evidence="7">
    <location>
        <begin position="209"/>
        <end position="327"/>
    </location>
</feature>
<dbReference type="Gene3D" id="3.30.565.10">
    <property type="entry name" value="Histidine kinase-like ATPase, C-terminal domain"/>
    <property type="match status" value="1"/>
</dbReference>
<reference evidence="8" key="1">
    <citation type="journal article" date="2018" name="Environ. Microbiol.">
        <title>Sporulation capability and amylosome conservation among diverse human colonic and rumen isolates of the keystone starch-degrader Ruminococcus bromii.</title>
        <authorList>
            <person name="Mukhopadhya I."/>
            <person name="Morais S."/>
            <person name="Laverde-Gomez J."/>
            <person name="Sheridan P.O."/>
            <person name="Walker A.W."/>
            <person name="Kelly W."/>
            <person name="Klieve A.V."/>
            <person name="Ouwerkerk D."/>
            <person name="Duncan S.H."/>
            <person name="Louis P."/>
            <person name="Koropatkin N."/>
            <person name="Cockburn D."/>
            <person name="Kibler R."/>
            <person name="Cooper P.J."/>
            <person name="Sandoval C."/>
            <person name="Crost E."/>
            <person name="Juge N."/>
            <person name="Bayer E.A."/>
            <person name="Flint H.J."/>
        </authorList>
    </citation>
    <scope>NUCLEOTIDE SEQUENCE [LARGE SCALE GENOMIC DNA]</scope>
    <source>
        <strain evidence="8">ATCC 27255</strain>
    </source>
</reference>
<dbReference type="RefSeq" id="WP_101029605.1">
    <property type="nucleotide sequence ID" value="NZ_CABMMZ010000072.1"/>
</dbReference>
<dbReference type="EMBL" id="NNSR01000072">
    <property type="protein sequence ID" value="PKD27293.1"/>
    <property type="molecule type" value="Genomic_DNA"/>
</dbReference>
<dbReference type="FunFam" id="3.30.565.10:FF:000003">
    <property type="entry name" value="DNA mismatch repair endonuclease MutL"/>
    <property type="match status" value="1"/>
</dbReference>
<accession>A0A2N0UJW7</accession>
<dbReference type="InterPro" id="IPR014721">
    <property type="entry name" value="Ribsml_uS5_D2-typ_fold_subgr"/>
</dbReference>
<organism evidence="8 9">
    <name type="scientific">Ruminococcus bromii</name>
    <dbReference type="NCBI Taxonomy" id="40518"/>
    <lineage>
        <taxon>Bacteria</taxon>
        <taxon>Bacillati</taxon>
        <taxon>Bacillota</taxon>
        <taxon>Clostridia</taxon>
        <taxon>Eubacteriales</taxon>
        <taxon>Oscillospiraceae</taxon>
        <taxon>Ruminococcus</taxon>
    </lineage>
</organism>
<evidence type="ECO:0000256" key="4">
    <source>
        <dbReference type="HAMAP-Rule" id="MF_00149"/>
    </source>
</evidence>
<keyword evidence="2 4" id="KW-0227">DNA damage</keyword>
<keyword evidence="3 4" id="KW-0234">DNA repair</keyword>
<dbReference type="InterPro" id="IPR020667">
    <property type="entry name" value="DNA_mismatch_repair_MutL"/>
</dbReference>
<evidence type="ECO:0000259" key="6">
    <source>
        <dbReference type="SMART" id="SM00853"/>
    </source>
</evidence>
<sequence length="710" mass="79143">MGVINVLDKHVAELIAAGEVVERPASVIKELVENSIDAGAKHITVEIKNGGTTFMRVADDGCGIFRDDIKVAFLRHATSKVKVESDLDSISTLGFRGEALASICAVSRLQLITRNVNEEIGTSYEIDGGEEQSFDDAGCPVGTTFVIRDLFYNIPARAKFLKKDVSEGNAVSNIIDKTALSHPEIAFTYIKDGKQVLRTFGDGKLISTIYSVFGKDFANGLIPVEYQLGAIRVCGYISKPEHSRPNRNMQNFFINGRYIKTRTAMVALEEAFKGSIMVGKFPSCVLNIELPCEIIDVNVHPSKLEVRFINERPVFDAIYHAVKSSLMKYDSRKKASFKKETAFNEVQNKFNPFNNAPAILNKPVSNASEQKLIQEPKRFVPQKTERQKNEVAEPDALQAKSDDFNPFSDVAFNDVKTGENKPAVSVPESIDDIKVADVTNPFNIFSRQAINNSKEEKSFKPTVKSETVQTSPHALDKYEKSDNTEKISEKNSISKPKEVDVIVSEESIEKSKEPVLVNNSRTSIRYIGEAFSTYIIAEKNNKEIILIDKHAAHERIIYEKLKSERTADNRQILLSPVAVSLGKTEYDAAINNLNMFADCGFEVEDFGNSTVIVRCSPQYIPAAEISDCITEMADYIAQGKNDIFTEKMEWFYCNVACRSAIKAGNKSTPEELIGIVKHLEEHPEIKYCPHGRPICIVLTKGEIEKQFGRV</sequence>
<dbReference type="InterPro" id="IPR014790">
    <property type="entry name" value="MutL_C"/>
</dbReference>
<dbReference type="SUPFAM" id="SSF54211">
    <property type="entry name" value="Ribosomal protein S5 domain 2-like"/>
    <property type="match status" value="1"/>
</dbReference>
<dbReference type="CDD" id="cd00782">
    <property type="entry name" value="MutL_Trans"/>
    <property type="match status" value="1"/>
</dbReference>
<dbReference type="PANTHER" id="PTHR10073:SF12">
    <property type="entry name" value="DNA MISMATCH REPAIR PROTEIN MLH1"/>
    <property type="match status" value="1"/>
</dbReference>
<feature type="compositionally biased region" description="Basic and acidic residues" evidence="5">
    <location>
        <begin position="474"/>
        <end position="489"/>
    </location>
</feature>
<dbReference type="InterPro" id="IPR020568">
    <property type="entry name" value="Ribosomal_Su5_D2-typ_SF"/>
</dbReference>
<dbReference type="Gene3D" id="3.30.230.10">
    <property type="match status" value="1"/>
</dbReference>
<dbReference type="SMART" id="SM00853">
    <property type="entry name" value="MutL_C"/>
    <property type="match status" value="1"/>
</dbReference>
<dbReference type="GO" id="GO:0005524">
    <property type="term" value="F:ATP binding"/>
    <property type="evidence" value="ECO:0007669"/>
    <property type="project" value="InterPro"/>
</dbReference>
<dbReference type="Pfam" id="PF13589">
    <property type="entry name" value="HATPase_c_3"/>
    <property type="match status" value="1"/>
</dbReference>
<dbReference type="InterPro" id="IPR038973">
    <property type="entry name" value="MutL/Mlh/Pms-like"/>
</dbReference>
<dbReference type="HAMAP" id="MF_00149">
    <property type="entry name" value="DNA_mis_repair"/>
    <property type="match status" value="1"/>
</dbReference>
<dbReference type="SUPFAM" id="SSF55874">
    <property type="entry name" value="ATPase domain of HSP90 chaperone/DNA topoisomerase II/histidine kinase"/>
    <property type="match status" value="1"/>
</dbReference>
<evidence type="ECO:0000256" key="3">
    <source>
        <dbReference type="ARBA" id="ARBA00023204"/>
    </source>
</evidence>
<dbReference type="InterPro" id="IPR002099">
    <property type="entry name" value="MutL/Mlh/PMS"/>
</dbReference>
<keyword evidence="9" id="KW-1185">Reference proteome</keyword>
<evidence type="ECO:0000313" key="9">
    <source>
        <dbReference type="Proteomes" id="UP000233425"/>
    </source>
</evidence>
<evidence type="ECO:0000259" key="7">
    <source>
        <dbReference type="SMART" id="SM01340"/>
    </source>
</evidence>
<dbReference type="Gene3D" id="3.30.1540.20">
    <property type="entry name" value="MutL, C-terminal domain, dimerisation subdomain"/>
    <property type="match status" value="1"/>
</dbReference>
<name>A0A2N0UJW7_9FIRM</name>
<dbReference type="InterPro" id="IPR014762">
    <property type="entry name" value="DNA_mismatch_repair_CS"/>
</dbReference>
<dbReference type="Pfam" id="PF08676">
    <property type="entry name" value="MutL_C"/>
    <property type="match status" value="1"/>
</dbReference>
<dbReference type="PROSITE" id="PS00058">
    <property type="entry name" value="DNA_MISMATCH_REPAIR_1"/>
    <property type="match status" value="1"/>
</dbReference>
<dbReference type="PANTHER" id="PTHR10073">
    <property type="entry name" value="DNA MISMATCH REPAIR PROTEIN MLH, PMS, MUTL"/>
    <property type="match status" value="1"/>
</dbReference>
<evidence type="ECO:0000313" key="8">
    <source>
        <dbReference type="EMBL" id="PKD27293.1"/>
    </source>
</evidence>
<dbReference type="GO" id="GO:0140664">
    <property type="term" value="F:ATP-dependent DNA damage sensor activity"/>
    <property type="evidence" value="ECO:0007669"/>
    <property type="project" value="InterPro"/>
</dbReference>
<dbReference type="GO" id="GO:0006298">
    <property type="term" value="P:mismatch repair"/>
    <property type="evidence" value="ECO:0007669"/>
    <property type="project" value="UniProtKB-UniRule"/>
</dbReference>
<dbReference type="Pfam" id="PF01119">
    <property type="entry name" value="DNA_mis_repair"/>
    <property type="match status" value="1"/>
</dbReference>
<dbReference type="InterPro" id="IPR042120">
    <property type="entry name" value="MutL_C_dimsub"/>
</dbReference>
<dbReference type="GO" id="GO:0016887">
    <property type="term" value="F:ATP hydrolysis activity"/>
    <property type="evidence" value="ECO:0007669"/>
    <property type="project" value="InterPro"/>
</dbReference>
<dbReference type="InterPro" id="IPR013507">
    <property type="entry name" value="DNA_mismatch_S5_2-like"/>
</dbReference>
<feature type="domain" description="MutL C-terminal dimerisation" evidence="6">
    <location>
        <begin position="526"/>
        <end position="667"/>
    </location>
</feature>